<keyword evidence="2" id="KW-1185">Reference proteome</keyword>
<dbReference type="KEGG" id="vg:79993631"/>
<name>A0A2Z5HEQ7_9CAUD</name>
<dbReference type="EMBL" id="MH399789">
    <property type="protein sequence ID" value="AXC38631.1"/>
    <property type="molecule type" value="Genomic_DNA"/>
</dbReference>
<gene>
    <name evidence="1" type="primary">4</name>
    <name evidence="1" type="ORF">SEA_TATANKA_4</name>
</gene>
<dbReference type="RefSeq" id="YP_010750280.1">
    <property type="nucleotide sequence ID" value="NC_073332.1"/>
</dbReference>
<accession>A0A2Z5HEQ7</accession>
<dbReference type="Proteomes" id="UP000252994">
    <property type="component" value="Segment"/>
</dbReference>
<dbReference type="InterPro" id="IPR056951">
    <property type="entry name" value="Phage_connect_2"/>
</dbReference>
<reference evidence="1 2" key="1">
    <citation type="submission" date="2018-05" db="EMBL/GenBank/DDBJ databases">
        <authorList>
            <person name="Bachelani S.F."/>
            <person name="Bookler A."/>
            <person name="Buetow B.S."/>
            <person name="Carlson C.A."/>
            <person name="Carlson K.H."/>
            <person name="Clemmensen B.D."/>
            <person name="Dailey E.M."/>
            <person name="DeWindt D.C.-M."/>
            <person name="Doucette K.N."/>
            <person name="Duclos J.A."/>
            <person name="Edstrom A.R."/>
            <person name="Flandrick S."/>
            <person name="Furey R.B."/>
            <person name="Gelatt T.A."/>
            <person name="Glynn C."/>
            <person name="Hansen B.R."/>
            <person name="Hass A.M."/>
            <person name="Hensley D.H."/>
            <person name="Hoffstatter E.W."/>
            <person name="Jacob S.K.L."/>
            <person name="Jones K."/>
            <person name="Lisowski P.J."/>
            <person name="Luttrell D.P."/>
            <person name="Paulus B.K."/>
            <person name="Pliszka M.A."/>
            <person name="Preder H."/>
            <person name="Pugh C.O."/>
            <person name="Ricchio J.M."/>
            <person name="Ruesch E.P."/>
            <person name="Seif K.S."/>
            <person name="Servin-Meza L.A."/>
            <person name="Solberg C.E."/>
            <person name="Timm P.H."/>
            <person name="Wang S.P."/>
            <person name="Weinberg M."/>
            <person name="Wright R.S."/>
            <person name="Zobrist M.A."/>
            <person name="Bonilla J.A."/>
            <person name="Klyczek K."/>
            <person name="Garlena R.A."/>
            <person name="Russell D.A."/>
            <person name="Pope W.H."/>
            <person name="Jacobs-Sera D."/>
            <person name="Hatfull G.F."/>
        </authorList>
    </citation>
    <scope>NUCLEOTIDE SEQUENCE [LARGE SCALE GENOMIC DNA]</scope>
</reference>
<sequence length="167" mass="19115">MRNCRLHSLRSHCVGYGADDDHSVYLRDIVRESLVSNTDSILDTTKKLLGFESDYTAFDLDIITHINTVFSTLQSLGVGPEQGFMITDKEAVWDEFTGLDMMNSVKSYMFMRVRLMFDPPTTSFHLESLKKMAEEIEFRLSVQAEEVNNTWLTTMPEISSHIMGSKE</sequence>
<dbReference type="GeneID" id="79993631"/>
<evidence type="ECO:0000313" key="2">
    <source>
        <dbReference type="Proteomes" id="UP000252994"/>
    </source>
</evidence>
<dbReference type="Pfam" id="PF24829">
    <property type="entry name" value="Phage_connect_2"/>
    <property type="match status" value="1"/>
</dbReference>
<proteinExistence type="predicted"/>
<protein>
    <submittedName>
        <fullName evidence="1">Uncharacterized protein</fullName>
    </submittedName>
</protein>
<evidence type="ECO:0000313" key="1">
    <source>
        <dbReference type="EMBL" id="AXC38631.1"/>
    </source>
</evidence>
<organism evidence="1 2">
    <name type="scientific">Arthrobacter phage Tatanka</name>
    <dbReference type="NCBI Taxonomy" id="2250368"/>
    <lineage>
        <taxon>Viruses</taxon>
        <taxon>Duplodnaviria</taxon>
        <taxon>Heunggongvirae</taxon>
        <taxon>Uroviricota</taxon>
        <taxon>Caudoviricetes</taxon>
        <taxon>Gordonvirus</taxon>
        <taxon>Gordonvirus tatanka</taxon>
    </lineage>
</organism>